<sequence length="163" mass="17898">MSRLFTSLLTLVQAAAVVAGPTHHYRSPQQYTAKLESTPVTLNADARVLTLDFSSEVELKFSEEYNGLWSQMSDGPWLYSYGLMSSFRTETFNITGAGNFQSYFLQGGQRWMTVTLVTGNSLTIRTSGIEASVNVIDPQDLAGMFNSSNSTFDAVWGLGTRAV</sequence>
<keyword evidence="3" id="KW-1185">Reference proteome</keyword>
<accession>A0ABP0C326</accession>
<proteinExistence type="predicted"/>
<dbReference type="Proteomes" id="UP001642482">
    <property type="component" value="Unassembled WGS sequence"/>
</dbReference>
<reference evidence="2 3" key="1">
    <citation type="submission" date="2024-01" db="EMBL/GenBank/DDBJ databases">
        <authorList>
            <person name="Allen C."/>
            <person name="Tagirdzhanova G."/>
        </authorList>
    </citation>
    <scope>NUCLEOTIDE SEQUENCE [LARGE SCALE GENOMIC DNA]</scope>
</reference>
<organism evidence="2 3">
    <name type="scientific">Sporothrix eucalyptigena</name>
    <dbReference type="NCBI Taxonomy" id="1812306"/>
    <lineage>
        <taxon>Eukaryota</taxon>
        <taxon>Fungi</taxon>
        <taxon>Dikarya</taxon>
        <taxon>Ascomycota</taxon>
        <taxon>Pezizomycotina</taxon>
        <taxon>Sordariomycetes</taxon>
        <taxon>Sordariomycetidae</taxon>
        <taxon>Ophiostomatales</taxon>
        <taxon>Ophiostomataceae</taxon>
        <taxon>Sporothrix</taxon>
    </lineage>
</organism>
<protein>
    <submittedName>
        <fullName evidence="2">Uncharacterized protein</fullName>
    </submittedName>
</protein>
<name>A0ABP0C326_9PEZI</name>
<evidence type="ECO:0000256" key="1">
    <source>
        <dbReference type="SAM" id="SignalP"/>
    </source>
</evidence>
<feature type="chain" id="PRO_5046885278" evidence="1">
    <location>
        <begin position="20"/>
        <end position="163"/>
    </location>
</feature>
<evidence type="ECO:0000313" key="2">
    <source>
        <dbReference type="EMBL" id="CAK7225651.1"/>
    </source>
</evidence>
<evidence type="ECO:0000313" key="3">
    <source>
        <dbReference type="Proteomes" id="UP001642482"/>
    </source>
</evidence>
<dbReference type="EMBL" id="CAWUHD010000061">
    <property type="protein sequence ID" value="CAK7225651.1"/>
    <property type="molecule type" value="Genomic_DNA"/>
</dbReference>
<gene>
    <name evidence="2" type="ORF">SEUCBS140593_005976</name>
</gene>
<feature type="signal peptide" evidence="1">
    <location>
        <begin position="1"/>
        <end position="19"/>
    </location>
</feature>
<comment type="caution">
    <text evidence="2">The sequence shown here is derived from an EMBL/GenBank/DDBJ whole genome shotgun (WGS) entry which is preliminary data.</text>
</comment>
<keyword evidence="1" id="KW-0732">Signal</keyword>